<evidence type="ECO:0000313" key="9">
    <source>
        <dbReference type="EMBL" id="KAF2679893.1"/>
    </source>
</evidence>
<evidence type="ECO:0000256" key="2">
    <source>
        <dbReference type="ARBA" id="ARBA00005546"/>
    </source>
</evidence>
<evidence type="ECO:0000256" key="3">
    <source>
        <dbReference type="ARBA" id="ARBA00015316"/>
    </source>
</evidence>
<dbReference type="Pfam" id="PF08617">
    <property type="entry name" value="CGI-121"/>
    <property type="match status" value="1"/>
</dbReference>
<evidence type="ECO:0000256" key="8">
    <source>
        <dbReference type="RuleBase" id="RU004398"/>
    </source>
</evidence>
<dbReference type="GO" id="GO:0002949">
    <property type="term" value="P:tRNA threonylcarbamoyladenosine modification"/>
    <property type="evidence" value="ECO:0007669"/>
    <property type="project" value="TreeGrafter"/>
</dbReference>
<organism evidence="9 10">
    <name type="scientific">Lentithecium fluviatile CBS 122367</name>
    <dbReference type="NCBI Taxonomy" id="1168545"/>
    <lineage>
        <taxon>Eukaryota</taxon>
        <taxon>Fungi</taxon>
        <taxon>Dikarya</taxon>
        <taxon>Ascomycota</taxon>
        <taxon>Pezizomycotina</taxon>
        <taxon>Dothideomycetes</taxon>
        <taxon>Pleosporomycetidae</taxon>
        <taxon>Pleosporales</taxon>
        <taxon>Massarineae</taxon>
        <taxon>Lentitheciaceae</taxon>
        <taxon>Lentithecium</taxon>
    </lineage>
</organism>
<comment type="function">
    <text evidence="7">Component of the EKC/KEOPS complex that is required for the formation of a threonylcarbamoyl group on adenosine at position 37 (t(6)A37) in tRNAs that read codons beginning with adenine. The complex is probably involved in the transfer of the threonylcarbamoyl moiety of threonylcarbamoyl-AMP (TC-AMP) to the N6 group of A37. CGI121 acts as an allosteric effector that regulates the t(6)A activity of the complex. The EKC/KEOPS complex also promotes both telomere uncapping and telomere elongation. The complex is required for efficient recruitment of transcriptional coactivators. CGI121 is not required for tRNA modification.</text>
</comment>
<dbReference type="GO" id="GO:0005829">
    <property type="term" value="C:cytosol"/>
    <property type="evidence" value="ECO:0007669"/>
    <property type="project" value="TreeGrafter"/>
</dbReference>
<dbReference type="SUPFAM" id="SSF143870">
    <property type="entry name" value="PF0523-like"/>
    <property type="match status" value="1"/>
</dbReference>
<keyword evidence="6 8" id="KW-0539">Nucleus</keyword>
<evidence type="ECO:0000256" key="5">
    <source>
        <dbReference type="ARBA" id="ARBA00022694"/>
    </source>
</evidence>
<dbReference type="PANTHER" id="PTHR15840">
    <property type="entry name" value="CGI-121 FAMILY MEMBER"/>
    <property type="match status" value="1"/>
</dbReference>
<accession>A0A6G1IPI2</accession>
<dbReference type="EMBL" id="MU005600">
    <property type="protein sequence ID" value="KAF2679893.1"/>
    <property type="molecule type" value="Genomic_DNA"/>
</dbReference>
<dbReference type="Proteomes" id="UP000799291">
    <property type="component" value="Unassembled WGS sequence"/>
</dbReference>
<comment type="subcellular location">
    <subcellularLocation>
        <location evidence="1">Nucleus</location>
    </subcellularLocation>
</comment>
<reference evidence="9" key="1">
    <citation type="journal article" date="2020" name="Stud. Mycol.">
        <title>101 Dothideomycetes genomes: a test case for predicting lifestyles and emergence of pathogens.</title>
        <authorList>
            <person name="Haridas S."/>
            <person name="Albert R."/>
            <person name="Binder M."/>
            <person name="Bloem J."/>
            <person name="Labutti K."/>
            <person name="Salamov A."/>
            <person name="Andreopoulos B."/>
            <person name="Baker S."/>
            <person name="Barry K."/>
            <person name="Bills G."/>
            <person name="Bluhm B."/>
            <person name="Cannon C."/>
            <person name="Castanera R."/>
            <person name="Culley D."/>
            <person name="Daum C."/>
            <person name="Ezra D."/>
            <person name="Gonzalez J."/>
            <person name="Henrissat B."/>
            <person name="Kuo A."/>
            <person name="Liang C."/>
            <person name="Lipzen A."/>
            <person name="Lutzoni F."/>
            <person name="Magnuson J."/>
            <person name="Mondo S."/>
            <person name="Nolan M."/>
            <person name="Ohm R."/>
            <person name="Pangilinan J."/>
            <person name="Park H.-J."/>
            <person name="Ramirez L."/>
            <person name="Alfaro M."/>
            <person name="Sun H."/>
            <person name="Tritt A."/>
            <person name="Yoshinaga Y."/>
            <person name="Zwiers L.-H."/>
            <person name="Turgeon B."/>
            <person name="Goodwin S."/>
            <person name="Spatafora J."/>
            <person name="Crous P."/>
            <person name="Grigoriev I."/>
        </authorList>
    </citation>
    <scope>NUCLEOTIDE SEQUENCE</scope>
    <source>
        <strain evidence="9">CBS 122367</strain>
    </source>
</reference>
<evidence type="ECO:0000256" key="6">
    <source>
        <dbReference type="ARBA" id="ARBA00023242"/>
    </source>
</evidence>
<dbReference type="GO" id="GO:0005634">
    <property type="term" value="C:nucleus"/>
    <property type="evidence" value="ECO:0007669"/>
    <property type="project" value="UniProtKB-SubCell"/>
</dbReference>
<dbReference type="GO" id="GO:0000408">
    <property type="term" value="C:EKC/KEOPS complex"/>
    <property type="evidence" value="ECO:0007669"/>
    <property type="project" value="TreeGrafter"/>
</dbReference>
<dbReference type="Gene3D" id="3.30.2380.10">
    <property type="entry name" value="CGI121/TPRKB"/>
    <property type="match status" value="1"/>
</dbReference>
<evidence type="ECO:0000256" key="4">
    <source>
        <dbReference type="ARBA" id="ARBA00016009"/>
    </source>
</evidence>
<dbReference type="InterPro" id="IPR036504">
    <property type="entry name" value="CGI121/TPRKB_sf"/>
</dbReference>
<evidence type="ECO:0000256" key="7">
    <source>
        <dbReference type="ARBA" id="ARBA00025043"/>
    </source>
</evidence>
<protein>
    <recommendedName>
        <fullName evidence="4">EKC/KEOPS complex subunit CGI121</fullName>
    </recommendedName>
    <alternativeName>
        <fullName evidence="3">EKC/KEOPS complex subunit cgi121</fullName>
    </alternativeName>
</protein>
<keyword evidence="5" id="KW-0819">tRNA processing</keyword>
<evidence type="ECO:0000313" key="10">
    <source>
        <dbReference type="Proteomes" id="UP000799291"/>
    </source>
</evidence>
<sequence>MAQVRTITLPHFPAHPLQIALYKSVTNAAHLRTQLLSANPTYDYAFLDATMILSPRHLLLAAALALHAHLQGTTKTRTPHSELVFRLHPNNNIGESYRKFGIGDSTSEIVVVKFSLADDVTRESVGRHLGEVVRGTSVEIREGGEELGMWADEGKIRKVYKLNGHGGGKKGAMNGAAKDERGELESVILGSITLKGS</sequence>
<dbReference type="AlphaFoldDB" id="A0A6G1IPI2"/>
<keyword evidence="10" id="KW-1185">Reference proteome</keyword>
<dbReference type="PANTHER" id="PTHR15840:SF10">
    <property type="entry name" value="EKC_KEOPS COMPLEX SUBUNIT TPRKB"/>
    <property type="match status" value="1"/>
</dbReference>
<gene>
    <name evidence="9" type="ORF">K458DRAFT_313265</name>
</gene>
<name>A0A6G1IPI2_9PLEO</name>
<evidence type="ECO:0000256" key="1">
    <source>
        <dbReference type="ARBA" id="ARBA00004123"/>
    </source>
</evidence>
<dbReference type="InterPro" id="IPR013926">
    <property type="entry name" value="CGI121/TPRKB"/>
</dbReference>
<comment type="similarity">
    <text evidence="2 8">Belongs to the CGI121/TPRKB family.</text>
</comment>
<proteinExistence type="inferred from homology"/>
<dbReference type="OrthoDB" id="329139at2759"/>